<keyword evidence="1" id="KW-0378">Hydrolase</keyword>
<dbReference type="PROSITE" id="PS51257">
    <property type="entry name" value="PROKAR_LIPOPROTEIN"/>
    <property type="match status" value="1"/>
</dbReference>
<dbReference type="OrthoDB" id="869379at2"/>
<evidence type="ECO:0000313" key="2">
    <source>
        <dbReference type="Proteomes" id="UP000297834"/>
    </source>
</evidence>
<dbReference type="STRING" id="1120977.GCA_000619845_00482"/>
<protein>
    <submittedName>
        <fullName evidence="1">Alpha/beta hydrolase</fullName>
    </submittedName>
</protein>
<dbReference type="GO" id="GO:0016787">
    <property type="term" value="F:hydrolase activity"/>
    <property type="evidence" value="ECO:0007669"/>
    <property type="project" value="UniProtKB-KW"/>
</dbReference>
<gene>
    <name evidence="1" type="ORF">E2B99_02460</name>
</gene>
<sequence>MPKTSTISALAGLVFIASSLTLSGCQVVKVKQQPLSVSLSNERDSILVRSRLSEATLSVLASTGQDAEECTNDPEACLTKLRKVPQVVDEQYLSVGSELYLAKVNQLKDTPECHSPFEPEPFSTQLSGLGNKIVRPVNTPVNVDLKPYYNCLSIQQGLLASSLGHAYAYLFYTEREPSQRLFDNRQVQVRDFYNQALVNLITLINQTNKNYRFTNNRPFQLGDNTFYFYPYLSQDKTLPASTELVSAYDLNFRGLQSINRRDGFGTEFVSILPESAEEPVKPVDTYSVKQAVNKNIKDGQGKAQAKNNIHQARYLPVTMVAQPRGNNIKEILQSHAFDVQIYNPYQYEKIEVDQKSYPLAANFSAPYGLWLARTDLAATAYRSLLGREERLIAPHLYMLEPYNPNKRVIIMVHGLASSPEAWIRLTHDALGDTILREHYQVWQVFYSTNMPILENRYQIHGLIESAFKQVDPQGNALASQKAVLIGHSMGAVIARLLMSNDNFQDKALTDINPQVRQKLMSIPAVQQRFSMQALPEVGRMVLLSAPLRGTDYADRWFTRAVRKVIRLPKSFVESIVTGSQTANIDQQLLETIHNISLTKVQNGPSDLSKKSDFTKLTQDAHIIAGLPYHSIIGNDKGNVPKSEMSDGIVSYSSAHLDGAVSEKIIEGGHSIQETPQAILELRRILRLHLEQLGDVSPNPSKSEEPAT</sequence>
<proteinExistence type="predicted"/>
<comment type="caution">
    <text evidence="1">The sequence shown here is derived from an EMBL/GenBank/DDBJ whole genome shotgun (WGS) entry which is preliminary data.</text>
</comment>
<organism evidence="1 2">
    <name type="scientific">Alkanindiges illinoisensis</name>
    <dbReference type="NCBI Taxonomy" id="197183"/>
    <lineage>
        <taxon>Bacteria</taxon>
        <taxon>Pseudomonadati</taxon>
        <taxon>Pseudomonadota</taxon>
        <taxon>Gammaproteobacteria</taxon>
        <taxon>Moraxellales</taxon>
        <taxon>Moraxellaceae</taxon>
        <taxon>Alkanindiges</taxon>
    </lineage>
</organism>
<keyword evidence="2" id="KW-1185">Reference proteome</keyword>
<reference evidence="1 2" key="1">
    <citation type="submission" date="2019-03" db="EMBL/GenBank/DDBJ databases">
        <title>Alkanindiges illinoisensis: a potential pathogenic isolated from ascites of a gastric cancer patient with abdominal metastasis.</title>
        <authorList>
            <person name="Hu X."/>
            <person name="Yang B."/>
            <person name="Yan X."/>
            <person name="Lin L."/>
            <person name="Zhao H."/>
            <person name="Zhou F."/>
            <person name="Su B."/>
            <person name="Chen J."/>
            <person name="Rui Y."/>
            <person name="Wang Q."/>
            <person name="Zheng L."/>
        </authorList>
    </citation>
    <scope>NUCLEOTIDE SEQUENCE [LARGE SCALE GENOMIC DNA]</scope>
    <source>
        <strain evidence="1 2">NFYY 23406</strain>
    </source>
</reference>
<dbReference type="PANTHER" id="PTHR37946">
    <property type="entry name" value="SLL1969 PROTEIN"/>
    <property type="match status" value="1"/>
</dbReference>
<dbReference type="PANTHER" id="PTHR37946:SF1">
    <property type="entry name" value="SLL1969 PROTEIN"/>
    <property type="match status" value="1"/>
</dbReference>
<dbReference type="SUPFAM" id="SSF53474">
    <property type="entry name" value="alpha/beta-Hydrolases"/>
    <property type="match status" value="1"/>
</dbReference>
<dbReference type="EMBL" id="SNTY01000009">
    <property type="protein sequence ID" value="TEU30379.1"/>
    <property type="molecule type" value="Genomic_DNA"/>
</dbReference>
<dbReference type="RefSeq" id="WP_134243405.1">
    <property type="nucleotide sequence ID" value="NZ_SNTY01000009.1"/>
</dbReference>
<dbReference type="AlphaFoldDB" id="A0A4Y7XGH8"/>
<dbReference type="Proteomes" id="UP000297834">
    <property type="component" value="Unassembled WGS sequence"/>
</dbReference>
<dbReference type="InterPro" id="IPR029058">
    <property type="entry name" value="AB_hydrolase_fold"/>
</dbReference>
<name>A0A4Y7XGH8_9GAMM</name>
<accession>A0A4Y7XGH8</accession>
<dbReference type="Gene3D" id="3.40.50.1820">
    <property type="entry name" value="alpha/beta hydrolase"/>
    <property type="match status" value="1"/>
</dbReference>
<evidence type="ECO:0000313" key="1">
    <source>
        <dbReference type="EMBL" id="TEU30379.1"/>
    </source>
</evidence>